<evidence type="ECO:0000313" key="1">
    <source>
        <dbReference type="EMBL" id="ORX75657.1"/>
    </source>
</evidence>
<reference evidence="1 2" key="2">
    <citation type="submission" date="2016-08" db="EMBL/GenBank/DDBJ databases">
        <title>Pervasive Adenine N6-methylation of Active Genes in Fungi.</title>
        <authorList>
            <consortium name="DOE Joint Genome Institute"/>
            <person name="Mondo S.J."/>
            <person name="Dannebaum R.O."/>
            <person name="Kuo R.C."/>
            <person name="Labutti K."/>
            <person name="Haridas S."/>
            <person name="Kuo A."/>
            <person name="Salamov A."/>
            <person name="Ahrendt S.R."/>
            <person name="Lipzen A."/>
            <person name="Sullivan W."/>
            <person name="Andreopoulos W.B."/>
            <person name="Clum A."/>
            <person name="Lindquist E."/>
            <person name="Daum C."/>
            <person name="Ramamoorthy G.K."/>
            <person name="Gryganskyi A."/>
            <person name="Culley D."/>
            <person name="Magnuson J.K."/>
            <person name="James T.Y."/>
            <person name="O'Malley M.A."/>
            <person name="Stajich J.E."/>
            <person name="Spatafora J.W."/>
            <person name="Visel A."/>
            <person name="Grigoriev I.V."/>
        </authorList>
    </citation>
    <scope>NUCLEOTIDE SEQUENCE [LARGE SCALE GENOMIC DNA]</scope>
    <source>
        <strain evidence="1 2">S4</strain>
    </source>
</reference>
<organism evidence="1 2">
    <name type="scientific">Anaeromyces robustus</name>
    <dbReference type="NCBI Taxonomy" id="1754192"/>
    <lineage>
        <taxon>Eukaryota</taxon>
        <taxon>Fungi</taxon>
        <taxon>Fungi incertae sedis</taxon>
        <taxon>Chytridiomycota</taxon>
        <taxon>Chytridiomycota incertae sedis</taxon>
        <taxon>Neocallimastigomycetes</taxon>
        <taxon>Neocallimastigales</taxon>
        <taxon>Neocallimastigaceae</taxon>
        <taxon>Anaeromyces</taxon>
    </lineage>
</organism>
<accession>A0A1Y1WQ41</accession>
<gene>
    <name evidence="1" type="ORF">BCR32DRAFT_284978</name>
</gene>
<evidence type="ECO:0000313" key="2">
    <source>
        <dbReference type="Proteomes" id="UP000193944"/>
    </source>
</evidence>
<sequence length="65" mass="7771">MQHCEMQHIQIEPITIDVSSLGRVSELTNIQQIIPSLKNLYGNKLDKQLKQLYDPPYRIYKYFYI</sequence>
<protein>
    <submittedName>
        <fullName evidence="1">Uncharacterized protein</fullName>
    </submittedName>
</protein>
<proteinExistence type="predicted"/>
<keyword evidence="2" id="KW-1185">Reference proteome</keyword>
<name>A0A1Y1WQ41_9FUNG</name>
<dbReference type="Proteomes" id="UP000193944">
    <property type="component" value="Unassembled WGS sequence"/>
</dbReference>
<reference evidence="1 2" key="1">
    <citation type="submission" date="2016-08" db="EMBL/GenBank/DDBJ databases">
        <title>A Parts List for Fungal Cellulosomes Revealed by Comparative Genomics.</title>
        <authorList>
            <consortium name="DOE Joint Genome Institute"/>
            <person name="Haitjema C.H."/>
            <person name="Gilmore S.P."/>
            <person name="Henske J.K."/>
            <person name="Solomon K.V."/>
            <person name="De Groot R."/>
            <person name="Kuo A."/>
            <person name="Mondo S.J."/>
            <person name="Salamov A.A."/>
            <person name="Labutti K."/>
            <person name="Zhao Z."/>
            <person name="Chiniquy J."/>
            <person name="Barry K."/>
            <person name="Brewer H.M."/>
            <person name="Purvine S.O."/>
            <person name="Wright A.T."/>
            <person name="Boxma B."/>
            <person name="Van Alen T."/>
            <person name="Hackstein J.H."/>
            <person name="Baker S.E."/>
            <person name="Grigoriev I.V."/>
            <person name="O'Malley M.A."/>
        </authorList>
    </citation>
    <scope>NUCLEOTIDE SEQUENCE [LARGE SCALE GENOMIC DNA]</scope>
    <source>
        <strain evidence="1 2">S4</strain>
    </source>
</reference>
<dbReference type="AlphaFoldDB" id="A0A1Y1WQ41"/>
<dbReference type="EMBL" id="MCFG01000344">
    <property type="protein sequence ID" value="ORX75657.1"/>
    <property type="molecule type" value="Genomic_DNA"/>
</dbReference>
<comment type="caution">
    <text evidence="1">The sequence shown here is derived from an EMBL/GenBank/DDBJ whole genome shotgun (WGS) entry which is preliminary data.</text>
</comment>